<dbReference type="PROSITE" id="PS51186">
    <property type="entry name" value="GNAT"/>
    <property type="match status" value="1"/>
</dbReference>
<accession>A0A069S9G4</accession>
<dbReference type="RefSeq" id="WP_005852709.1">
    <property type="nucleotide sequence ID" value="NZ_JNHM01000116.1"/>
</dbReference>
<dbReference type="AlphaFoldDB" id="A0A069S9G4"/>
<dbReference type="Pfam" id="PF00583">
    <property type="entry name" value="Acetyltransf_1"/>
    <property type="match status" value="1"/>
</dbReference>
<evidence type="ECO:0000259" key="1">
    <source>
        <dbReference type="PROSITE" id="PS51186"/>
    </source>
</evidence>
<feature type="domain" description="N-acetyltransferase" evidence="1">
    <location>
        <begin position="8"/>
        <end position="156"/>
    </location>
</feature>
<dbReference type="SUPFAM" id="SSF55729">
    <property type="entry name" value="Acyl-CoA N-acyltransferases (Nat)"/>
    <property type="match status" value="1"/>
</dbReference>
<gene>
    <name evidence="2" type="ORF">M099_3625</name>
</gene>
<reference evidence="2 3" key="1">
    <citation type="submission" date="2014-04" db="EMBL/GenBank/DDBJ databases">
        <authorList>
            <person name="Sears C."/>
            <person name="Carroll K."/>
            <person name="Sack B.R."/>
            <person name="Qadri F."/>
            <person name="Myers L.L."/>
            <person name="Chung G.-T."/>
            <person name="Escheverria P."/>
            <person name="Fraser C.M."/>
            <person name="Sadzewicz L."/>
            <person name="Shefchek K.A."/>
            <person name="Tallon L."/>
            <person name="Das S.P."/>
            <person name="Daugherty S."/>
            <person name="Mongodin E.F."/>
        </authorList>
    </citation>
    <scope>NUCLEOTIDE SEQUENCE [LARGE SCALE GENOMIC DNA]</scope>
    <source>
        <strain evidence="2 3">3975 RP4</strain>
    </source>
</reference>
<organism evidence="2 3">
    <name type="scientific">Phocaeicola vulgatus str. 3975 RP4</name>
    <dbReference type="NCBI Taxonomy" id="1339352"/>
    <lineage>
        <taxon>Bacteria</taxon>
        <taxon>Pseudomonadati</taxon>
        <taxon>Bacteroidota</taxon>
        <taxon>Bacteroidia</taxon>
        <taxon>Bacteroidales</taxon>
        <taxon>Bacteroidaceae</taxon>
        <taxon>Phocaeicola</taxon>
    </lineage>
</organism>
<dbReference type="Gene3D" id="3.40.630.30">
    <property type="match status" value="1"/>
</dbReference>
<proteinExistence type="predicted"/>
<keyword evidence="2" id="KW-0808">Transferase</keyword>
<name>A0A069S9G4_PHOVU</name>
<dbReference type="InterPro" id="IPR016181">
    <property type="entry name" value="Acyl_CoA_acyltransferase"/>
</dbReference>
<evidence type="ECO:0000313" key="3">
    <source>
        <dbReference type="Proteomes" id="UP000027661"/>
    </source>
</evidence>
<dbReference type="EMBL" id="JNHM01000116">
    <property type="protein sequence ID" value="KDS46772.1"/>
    <property type="molecule type" value="Genomic_DNA"/>
</dbReference>
<protein>
    <submittedName>
        <fullName evidence="2">Acetyltransferase family protein</fullName>
    </submittedName>
</protein>
<dbReference type="InterPro" id="IPR000182">
    <property type="entry name" value="GNAT_dom"/>
</dbReference>
<dbReference type="Proteomes" id="UP000027661">
    <property type="component" value="Unassembled WGS sequence"/>
</dbReference>
<evidence type="ECO:0000313" key="2">
    <source>
        <dbReference type="EMBL" id="KDS46772.1"/>
    </source>
</evidence>
<dbReference type="PATRIC" id="fig|1339352.3.peg.3417"/>
<comment type="caution">
    <text evidence="2">The sequence shown here is derived from an EMBL/GenBank/DDBJ whole genome shotgun (WGS) entry which is preliminary data.</text>
</comment>
<sequence length="157" mass="18037">MKLVYSILLSKEINKDEFVSFVKDTELLFVPRLSTRVSLIEYAEKMYQYATLFIVRDMDDAGKLIACNAVYVNVAPLDSFATFLVVKEKYANYGIGAKLIIKAVRYSKELGSSGYSLKMRASNKVMYDFYLRLGFIKVSEGKYPNSEEYEYGLRISF</sequence>
<dbReference type="GO" id="GO:0016747">
    <property type="term" value="F:acyltransferase activity, transferring groups other than amino-acyl groups"/>
    <property type="evidence" value="ECO:0007669"/>
    <property type="project" value="InterPro"/>
</dbReference>